<evidence type="ECO:0000256" key="1">
    <source>
        <dbReference type="SAM" id="MobiDB-lite"/>
    </source>
</evidence>
<protein>
    <submittedName>
        <fullName evidence="2">Uncharacterized protein</fullName>
    </submittedName>
</protein>
<gene>
    <name evidence="2" type="ORF">EZS28_000970</name>
</gene>
<sequence>MGYQAVNTEAFHIQRLRRVLGEGICNRQWEKKEKEEIIRSSHGCKSQKRNIVEVIAAVVAVLVTASVSKYNMIGQGKETWQLHEQMETRTDQKMMNATDKQRKRDRLNSIENTRLRTNNNPNHNNRKCKRIHKQMKTRHKGVLSQKIPFHSYNLTIILKQTYISTSIIYVYNAVHLTNFFHLTFNYTHHHPHWKKHQPYQEKFLPKTHEDTRKKNPIETNRNYIKIAGLMDVVERLHEIMKLIIEEEKKKPKIILPGQYKQQLNKDGPAFHPSKNYRQAPKPRPQDLNLSEEQWEQFDGDVRQGVVPFCLRLTDNLEIMANLPRGSYIPELLNISDGVAGFVNIHHQIYQSIPESVIGLIMVVAQQIFYSETEIKDQEQLTIELGRIVADGTEDNVDDYQSEHAIEPQHFIN</sequence>
<organism evidence="2 3">
    <name type="scientific">Streblomastix strix</name>
    <dbReference type="NCBI Taxonomy" id="222440"/>
    <lineage>
        <taxon>Eukaryota</taxon>
        <taxon>Metamonada</taxon>
        <taxon>Preaxostyla</taxon>
        <taxon>Oxymonadida</taxon>
        <taxon>Streblomastigidae</taxon>
        <taxon>Streblomastix</taxon>
    </lineage>
</organism>
<dbReference type="AlphaFoldDB" id="A0A5J4XAG2"/>
<accession>A0A5J4XAG2</accession>
<evidence type="ECO:0000313" key="2">
    <source>
        <dbReference type="EMBL" id="KAA6403505.1"/>
    </source>
</evidence>
<name>A0A5J4XAG2_9EUKA</name>
<comment type="caution">
    <text evidence="2">The sequence shown here is derived from an EMBL/GenBank/DDBJ whole genome shotgun (WGS) entry which is preliminary data.</text>
</comment>
<dbReference type="Proteomes" id="UP000324800">
    <property type="component" value="Unassembled WGS sequence"/>
</dbReference>
<feature type="region of interest" description="Disordered" evidence="1">
    <location>
        <begin position="266"/>
        <end position="285"/>
    </location>
</feature>
<dbReference type="EMBL" id="SNRW01000092">
    <property type="protein sequence ID" value="KAA6403505.1"/>
    <property type="molecule type" value="Genomic_DNA"/>
</dbReference>
<proteinExistence type="predicted"/>
<evidence type="ECO:0000313" key="3">
    <source>
        <dbReference type="Proteomes" id="UP000324800"/>
    </source>
</evidence>
<reference evidence="2 3" key="1">
    <citation type="submission" date="2019-03" db="EMBL/GenBank/DDBJ databases">
        <title>Single cell metagenomics reveals metabolic interactions within the superorganism composed of flagellate Streblomastix strix and complex community of Bacteroidetes bacteria on its surface.</title>
        <authorList>
            <person name="Treitli S.C."/>
            <person name="Kolisko M."/>
            <person name="Husnik F."/>
            <person name="Keeling P."/>
            <person name="Hampl V."/>
        </authorList>
    </citation>
    <scope>NUCLEOTIDE SEQUENCE [LARGE SCALE GENOMIC DNA]</scope>
    <source>
        <strain evidence="2">ST1C</strain>
    </source>
</reference>